<keyword evidence="6" id="KW-1133">Transmembrane helix</keyword>
<dbReference type="InterPro" id="IPR003660">
    <property type="entry name" value="HAMP_dom"/>
</dbReference>
<keyword evidence="6" id="KW-0812">Transmembrane</keyword>
<name>A0A8F5ZEW6_METHU</name>
<evidence type="ECO:0000256" key="2">
    <source>
        <dbReference type="ARBA" id="ARBA00022519"/>
    </source>
</evidence>
<dbReference type="PROSITE" id="PS50885">
    <property type="entry name" value="HAMP"/>
    <property type="match status" value="1"/>
</dbReference>
<dbReference type="CDD" id="cd06225">
    <property type="entry name" value="HAMP"/>
    <property type="match status" value="1"/>
</dbReference>
<dbReference type="OrthoDB" id="8523at2157"/>
<evidence type="ECO:0000256" key="5">
    <source>
        <dbReference type="PROSITE-ProRule" id="PRU00284"/>
    </source>
</evidence>
<keyword evidence="2" id="KW-1003">Cell membrane</keyword>
<dbReference type="InterPro" id="IPR024478">
    <property type="entry name" value="HlyB_4HB_MCP"/>
</dbReference>
<dbReference type="CDD" id="cd11386">
    <property type="entry name" value="MCP_signal"/>
    <property type="match status" value="1"/>
</dbReference>
<sequence length="701" mass="76404">MFLDNIQMKKKLIGGFLCIVILALIIAIIGYISMGDMAGKAQIMYDDNLVSLDQLLTADNSFLNIRINIYKTVFAKDERVDKFAEIDQEIANIKDKVNLYRVRATSQEEQANLEKFDTNWPIFEQTLRTIISDMTAGREEAALAGIYSDDFAIPRDDAQTALDNLEAYNQEQARILKNEITQQFENSSLLFFIIGFLTLVFGIGLAVILTKSITQPLSQTVHMIREMGMGHLGNRLNMSRRDEIGEMAESMDAFAENLQTNVIGTIHKIAKGEKIKNVMIMDEHDEIGPALRDTVNTISHLIDETNNLVFAAQEGNLSIRGDESLFQGGYQDIIAGFNKTLENILIPLHEAMKLAKKYATGDFSSRFSSSIVVKGDFIPFKDAMDTIGIETGKAISAVNKEIEALQTNMEETNASSEEISSGTHVLAQNATQVSDLSDKSSQGIMQILQAMNDLASAVSSVASETTDVAGLTQKTNELSVEGTRLVERTDEGMTSIKNSFEETNQVVKEIDAQMGEIGSIVEVIGGIADQTNLLALNAAIEAARAGDAGLGFAVVANEVKTLAEESRVSAEKIGGLIDILQRKSKNVTSSMNKSLGDVESGDYAVKEMMKIFTQIAESIENASRRVSDVAANTQEQAASVEEITASVHELEKIATESSQEALSASSATEQISSSIDLVTKAITEANISIQKISTEMGKFSL</sequence>
<comment type="similarity">
    <text evidence="4">Belongs to the methyl-accepting chemotaxis (MCP) protein family.</text>
</comment>
<dbReference type="PANTHER" id="PTHR32089">
    <property type="entry name" value="METHYL-ACCEPTING CHEMOTAXIS PROTEIN MCPB"/>
    <property type="match status" value="1"/>
</dbReference>
<evidence type="ECO:0000259" key="7">
    <source>
        <dbReference type="PROSITE" id="PS50111"/>
    </source>
</evidence>
<organism evidence="10 11">
    <name type="scientific">Methanospirillum hungatei</name>
    <dbReference type="NCBI Taxonomy" id="2203"/>
    <lineage>
        <taxon>Archaea</taxon>
        <taxon>Methanobacteriati</taxon>
        <taxon>Methanobacteriota</taxon>
        <taxon>Stenosarchaea group</taxon>
        <taxon>Methanomicrobia</taxon>
        <taxon>Methanomicrobiales</taxon>
        <taxon>Methanospirillaceae</taxon>
        <taxon>Methanospirillum</taxon>
    </lineage>
</organism>
<evidence type="ECO:0000313" key="11">
    <source>
        <dbReference type="Proteomes" id="UP000694228"/>
    </source>
</evidence>
<evidence type="ECO:0000259" key="8">
    <source>
        <dbReference type="PROSITE" id="PS50192"/>
    </source>
</evidence>
<dbReference type="EMBL" id="CP077107">
    <property type="protein sequence ID" value="QXO95232.1"/>
    <property type="molecule type" value="Genomic_DNA"/>
</dbReference>
<feature type="domain" description="Methyl-accepting transducer" evidence="7">
    <location>
        <begin position="415"/>
        <end position="651"/>
    </location>
</feature>
<keyword evidence="2" id="KW-0997">Cell inner membrane</keyword>
<dbReference type="InterPro" id="IPR004089">
    <property type="entry name" value="MCPsignal_dom"/>
</dbReference>
<protein>
    <submittedName>
        <fullName evidence="10">MCP four helix bundle domain-containing protein</fullName>
    </submittedName>
</protein>
<dbReference type="Pfam" id="PF00015">
    <property type="entry name" value="MCPsignal"/>
    <property type="match status" value="1"/>
</dbReference>
<evidence type="ECO:0000313" key="10">
    <source>
        <dbReference type="EMBL" id="QXO95232.1"/>
    </source>
</evidence>
<dbReference type="AlphaFoldDB" id="A0A8F5ZEW6"/>
<dbReference type="PANTHER" id="PTHR32089:SF112">
    <property type="entry name" value="LYSOZYME-LIKE PROTEIN-RELATED"/>
    <property type="match status" value="1"/>
</dbReference>
<dbReference type="SMART" id="SM00304">
    <property type="entry name" value="HAMP"/>
    <property type="match status" value="1"/>
</dbReference>
<gene>
    <name evidence="10" type="ORF">KSK55_02115</name>
</gene>
<feature type="domain" description="T-SNARE coiled-coil homology" evidence="8">
    <location>
        <begin position="630"/>
        <end position="692"/>
    </location>
</feature>
<evidence type="ECO:0000256" key="3">
    <source>
        <dbReference type="ARBA" id="ARBA00023224"/>
    </source>
</evidence>
<dbReference type="Pfam" id="PF12729">
    <property type="entry name" value="4HB_MCP_1"/>
    <property type="match status" value="1"/>
</dbReference>
<dbReference type="SMART" id="SM00283">
    <property type="entry name" value="MA"/>
    <property type="match status" value="1"/>
</dbReference>
<proteinExistence type="inferred from homology"/>
<evidence type="ECO:0000256" key="4">
    <source>
        <dbReference type="ARBA" id="ARBA00029447"/>
    </source>
</evidence>
<dbReference type="Pfam" id="PF00672">
    <property type="entry name" value="HAMP"/>
    <property type="match status" value="1"/>
</dbReference>
<dbReference type="PROSITE" id="PS50192">
    <property type="entry name" value="T_SNARE"/>
    <property type="match status" value="1"/>
</dbReference>
<dbReference type="Proteomes" id="UP000694228">
    <property type="component" value="Chromosome"/>
</dbReference>
<accession>A0A8F5ZEW6</accession>
<feature type="transmembrane region" description="Helical" evidence="6">
    <location>
        <begin position="12"/>
        <end position="34"/>
    </location>
</feature>
<dbReference type="PROSITE" id="PS50111">
    <property type="entry name" value="CHEMOTAXIS_TRANSDUC_2"/>
    <property type="match status" value="1"/>
</dbReference>
<evidence type="ECO:0000256" key="1">
    <source>
        <dbReference type="ARBA" id="ARBA00004429"/>
    </source>
</evidence>
<dbReference type="InterPro" id="IPR000727">
    <property type="entry name" value="T_SNARE_dom"/>
</dbReference>
<evidence type="ECO:0000259" key="9">
    <source>
        <dbReference type="PROSITE" id="PS50885"/>
    </source>
</evidence>
<dbReference type="GO" id="GO:0007165">
    <property type="term" value="P:signal transduction"/>
    <property type="evidence" value="ECO:0007669"/>
    <property type="project" value="UniProtKB-KW"/>
</dbReference>
<dbReference type="GO" id="GO:0005886">
    <property type="term" value="C:plasma membrane"/>
    <property type="evidence" value="ECO:0007669"/>
    <property type="project" value="UniProtKB-SubCell"/>
</dbReference>
<keyword evidence="6" id="KW-0472">Membrane</keyword>
<feature type="transmembrane region" description="Helical" evidence="6">
    <location>
        <begin position="189"/>
        <end position="209"/>
    </location>
</feature>
<keyword evidence="3 5" id="KW-0807">Transducer</keyword>
<reference evidence="10 11" key="1">
    <citation type="submission" date="2021-06" db="EMBL/GenBank/DDBJ databases">
        <title>Complete genome sequence of the secondary alcohol utilizing methanogen Methanospirillum hungatei strain GP1.</title>
        <authorList>
            <person name="Day L.A."/>
            <person name="Costa K.C."/>
        </authorList>
    </citation>
    <scope>NUCLEOTIDE SEQUENCE [LARGE SCALE GENOMIC DNA]</scope>
    <source>
        <strain evidence="10 11">GP1</strain>
    </source>
</reference>
<feature type="domain" description="HAMP" evidence="9">
    <location>
        <begin position="211"/>
        <end position="263"/>
    </location>
</feature>
<comment type="subcellular location">
    <subcellularLocation>
        <location evidence="1">Cell inner membrane</location>
        <topology evidence="1">Multi-pass membrane protein</topology>
    </subcellularLocation>
</comment>
<evidence type="ECO:0000256" key="6">
    <source>
        <dbReference type="SAM" id="Phobius"/>
    </source>
</evidence>
<dbReference type="Pfam" id="PF18947">
    <property type="entry name" value="HAMP_2"/>
    <property type="match status" value="1"/>
</dbReference>